<dbReference type="Proteomes" id="UP000503447">
    <property type="component" value="Chromosome"/>
</dbReference>
<dbReference type="EMBL" id="CP053452">
    <property type="protein sequence ID" value="QJX01307.1"/>
    <property type="molecule type" value="Genomic_DNA"/>
</dbReference>
<feature type="region of interest" description="Disordered" evidence="1">
    <location>
        <begin position="135"/>
        <end position="165"/>
    </location>
</feature>
<sequence length="244" mass="26596">MESFPSELRPSAVARLSSAFDRSIPYPRGVPMADAPFKNRFDSRAPKPAGVWARSRRGVRRPAGEVRWSRPPVQNHCNDRGHCYCLFVRTGRRPAARHFFIRSTSPFVINRRPLPGRGETDDAPAFTRAIRTDPATRVLPRARRARSAGARPPHPRAEPADPHARELDAVVPGAGTGGTGVGDAPGAHLFLIDPTGAGAEAVVLAGNQIHEVRSIPWCGFRHMVLCPAEAFTERFARPLLVAAS</sequence>
<gene>
    <name evidence="2" type="ORF">FTUN_8951</name>
</gene>
<evidence type="ECO:0000313" key="2">
    <source>
        <dbReference type="EMBL" id="QJX01307.1"/>
    </source>
</evidence>
<dbReference type="AlphaFoldDB" id="A0A6M5Z621"/>
<name>A0A6M5Z621_9BACT</name>
<organism evidence="2 3">
    <name type="scientific">Frigoriglobus tundricola</name>
    <dbReference type="NCBI Taxonomy" id="2774151"/>
    <lineage>
        <taxon>Bacteria</taxon>
        <taxon>Pseudomonadati</taxon>
        <taxon>Planctomycetota</taxon>
        <taxon>Planctomycetia</taxon>
        <taxon>Gemmatales</taxon>
        <taxon>Gemmataceae</taxon>
        <taxon>Frigoriglobus</taxon>
    </lineage>
</organism>
<accession>A0A6M5Z621</accession>
<dbReference type="KEGG" id="ftj:FTUN_8951"/>
<evidence type="ECO:0000256" key="1">
    <source>
        <dbReference type="SAM" id="MobiDB-lite"/>
    </source>
</evidence>
<feature type="compositionally biased region" description="Basic and acidic residues" evidence="1">
    <location>
        <begin position="155"/>
        <end position="165"/>
    </location>
</feature>
<evidence type="ECO:0000313" key="3">
    <source>
        <dbReference type="Proteomes" id="UP000503447"/>
    </source>
</evidence>
<reference evidence="3" key="1">
    <citation type="submission" date="2020-05" db="EMBL/GenBank/DDBJ databases">
        <title>Frigoriglobus tundricola gen. nov., sp. nov., a psychrotolerant cellulolytic planctomycete of the family Gemmataceae with two divergent copies of 16S rRNA gene.</title>
        <authorList>
            <person name="Kulichevskaya I.S."/>
            <person name="Ivanova A.A."/>
            <person name="Naumoff D.G."/>
            <person name="Beletsky A.V."/>
            <person name="Rijpstra W.I.C."/>
            <person name="Sinninghe Damste J.S."/>
            <person name="Mardanov A.V."/>
            <person name="Ravin N.V."/>
            <person name="Dedysh S.N."/>
        </authorList>
    </citation>
    <scope>NUCLEOTIDE SEQUENCE [LARGE SCALE GENOMIC DNA]</scope>
    <source>
        <strain evidence="3">PL17</strain>
    </source>
</reference>
<proteinExistence type="predicted"/>
<protein>
    <submittedName>
        <fullName evidence="2">Uncharacterized protein</fullName>
    </submittedName>
</protein>
<keyword evidence="3" id="KW-1185">Reference proteome</keyword>